<dbReference type="InterPro" id="IPR014030">
    <property type="entry name" value="Ketoacyl_synth_N"/>
</dbReference>
<protein>
    <recommendedName>
        <fullName evidence="15">Polyketide synthase</fullName>
    </recommendedName>
</protein>
<keyword evidence="2" id="KW-0596">Phosphopantetheine</keyword>
<dbReference type="Pfam" id="PF23114">
    <property type="entry name" value="NAD-bd_HRPKS_sdrA"/>
    <property type="match status" value="1"/>
</dbReference>
<dbReference type="Pfam" id="PF00698">
    <property type="entry name" value="Acyl_transf_1"/>
    <property type="match status" value="1"/>
</dbReference>
<dbReference type="InterPro" id="IPR036736">
    <property type="entry name" value="ACP-like_sf"/>
</dbReference>
<dbReference type="InterPro" id="IPR020843">
    <property type="entry name" value="ER"/>
</dbReference>
<keyword evidence="6" id="KW-0560">Oxidoreductase</keyword>
<organism evidence="13 14">
    <name type="scientific">Cylindrodendrum hubeiense</name>
    <dbReference type="NCBI Taxonomy" id="595255"/>
    <lineage>
        <taxon>Eukaryota</taxon>
        <taxon>Fungi</taxon>
        <taxon>Dikarya</taxon>
        <taxon>Ascomycota</taxon>
        <taxon>Pezizomycotina</taxon>
        <taxon>Sordariomycetes</taxon>
        <taxon>Hypocreomycetidae</taxon>
        <taxon>Hypocreales</taxon>
        <taxon>Nectriaceae</taxon>
        <taxon>Cylindrodendrum</taxon>
    </lineage>
</organism>
<dbReference type="Pfam" id="PF08240">
    <property type="entry name" value="ADH_N"/>
    <property type="match status" value="1"/>
</dbReference>
<dbReference type="SMART" id="SM00825">
    <property type="entry name" value="PKS_KS"/>
    <property type="match status" value="1"/>
</dbReference>
<feature type="domain" description="PKS/mFAS DH" evidence="12">
    <location>
        <begin position="929"/>
        <end position="1233"/>
    </location>
</feature>
<keyword evidence="4" id="KW-0808">Transferase</keyword>
<dbReference type="SUPFAM" id="SSF52151">
    <property type="entry name" value="FabD/lysophospholipase-like"/>
    <property type="match status" value="1"/>
</dbReference>
<dbReference type="InterPro" id="IPR042104">
    <property type="entry name" value="PKS_dehydratase_sf"/>
</dbReference>
<dbReference type="InterPro" id="IPR001227">
    <property type="entry name" value="Ac_transferase_dom_sf"/>
</dbReference>
<dbReference type="InterPro" id="IPR013968">
    <property type="entry name" value="PKS_KR"/>
</dbReference>
<comment type="caution">
    <text evidence="13">The sequence shown here is derived from an EMBL/GenBank/DDBJ whole genome shotgun (WGS) entry which is preliminary data.</text>
</comment>
<dbReference type="InterPro" id="IPR057326">
    <property type="entry name" value="KR_dom"/>
</dbReference>
<dbReference type="InterPro" id="IPR009081">
    <property type="entry name" value="PP-bd_ACP"/>
</dbReference>
<accession>A0A9P5HBY7</accession>
<keyword evidence="3" id="KW-0597">Phosphoprotein</keyword>
<dbReference type="InterPro" id="IPR049900">
    <property type="entry name" value="PKS_mFAS_DH"/>
</dbReference>
<dbReference type="Gene3D" id="3.40.50.720">
    <property type="entry name" value="NAD(P)-binding Rossmann-like Domain"/>
    <property type="match status" value="1"/>
</dbReference>
<dbReference type="GO" id="GO:0016491">
    <property type="term" value="F:oxidoreductase activity"/>
    <property type="evidence" value="ECO:0007669"/>
    <property type="project" value="UniProtKB-KW"/>
</dbReference>
<dbReference type="SUPFAM" id="SSF50129">
    <property type="entry name" value="GroES-like"/>
    <property type="match status" value="1"/>
</dbReference>
<evidence type="ECO:0000256" key="2">
    <source>
        <dbReference type="ARBA" id="ARBA00022450"/>
    </source>
</evidence>
<comment type="pathway">
    <text evidence="1">Secondary metabolite biosynthesis.</text>
</comment>
<evidence type="ECO:0000256" key="6">
    <source>
        <dbReference type="ARBA" id="ARBA00023002"/>
    </source>
</evidence>
<keyword evidence="5" id="KW-0521">NADP</keyword>
<dbReference type="PANTHER" id="PTHR43775:SF29">
    <property type="entry name" value="ASPERFURANONE POLYKETIDE SYNTHASE AFOG-RELATED"/>
    <property type="match status" value="1"/>
</dbReference>
<dbReference type="Gene3D" id="3.40.47.10">
    <property type="match status" value="1"/>
</dbReference>
<dbReference type="InterPro" id="IPR016036">
    <property type="entry name" value="Malonyl_transacylase_ACP-bd"/>
</dbReference>
<dbReference type="Gene3D" id="3.40.366.10">
    <property type="entry name" value="Malonyl-Coenzyme A Acyl Carrier Protein, domain 2"/>
    <property type="match status" value="1"/>
</dbReference>
<name>A0A9P5HBY7_9HYPO</name>
<evidence type="ECO:0000259" key="12">
    <source>
        <dbReference type="PROSITE" id="PS52019"/>
    </source>
</evidence>
<dbReference type="Pfam" id="PF08242">
    <property type="entry name" value="Methyltransf_12"/>
    <property type="match status" value="1"/>
</dbReference>
<dbReference type="Pfam" id="PF00109">
    <property type="entry name" value="ketoacyl-synt"/>
    <property type="match status" value="1"/>
</dbReference>
<dbReference type="Gene3D" id="3.90.180.10">
    <property type="entry name" value="Medium-chain alcohol dehydrogenases, catalytic domain"/>
    <property type="match status" value="1"/>
</dbReference>
<dbReference type="InterPro" id="IPR014043">
    <property type="entry name" value="Acyl_transferase_dom"/>
</dbReference>
<dbReference type="InterPro" id="IPR020806">
    <property type="entry name" value="PKS_PP-bd"/>
</dbReference>
<evidence type="ECO:0000256" key="4">
    <source>
        <dbReference type="ARBA" id="ARBA00022679"/>
    </source>
</evidence>
<evidence type="ECO:0000256" key="3">
    <source>
        <dbReference type="ARBA" id="ARBA00022553"/>
    </source>
</evidence>
<dbReference type="InterPro" id="IPR050091">
    <property type="entry name" value="PKS_NRPS_Biosynth_Enz"/>
</dbReference>
<dbReference type="GO" id="GO:0031177">
    <property type="term" value="F:phosphopantetheine binding"/>
    <property type="evidence" value="ECO:0007669"/>
    <property type="project" value="InterPro"/>
</dbReference>
<feature type="domain" description="Carrier" evidence="10">
    <location>
        <begin position="2441"/>
        <end position="2518"/>
    </location>
</feature>
<keyword evidence="7" id="KW-0511">Multifunctional enzyme</keyword>
<dbReference type="GO" id="GO:0004315">
    <property type="term" value="F:3-oxoacyl-[acyl-carrier-protein] synthase activity"/>
    <property type="evidence" value="ECO:0007669"/>
    <property type="project" value="InterPro"/>
</dbReference>
<reference evidence="13" key="1">
    <citation type="submission" date="2020-03" db="EMBL/GenBank/DDBJ databases">
        <title>Draft Genome Sequence of Cylindrodendrum hubeiense.</title>
        <authorList>
            <person name="Buettner E."/>
            <person name="Kellner H."/>
        </authorList>
    </citation>
    <scope>NUCLEOTIDE SEQUENCE</scope>
    <source>
        <strain evidence="13">IHI 201604</strain>
    </source>
</reference>
<dbReference type="GO" id="GO:0030639">
    <property type="term" value="P:polyketide biosynthetic process"/>
    <property type="evidence" value="ECO:0007669"/>
    <property type="project" value="UniProtKB-ARBA"/>
</dbReference>
<evidence type="ECO:0000256" key="1">
    <source>
        <dbReference type="ARBA" id="ARBA00005179"/>
    </source>
</evidence>
<evidence type="ECO:0000259" key="10">
    <source>
        <dbReference type="PROSITE" id="PS50075"/>
    </source>
</evidence>
<dbReference type="Pfam" id="PF21089">
    <property type="entry name" value="PKS_DH_N"/>
    <property type="match status" value="1"/>
</dbReference>
<dbReference type="InterPro" id="IPR032821">
    <property type="entry name" value="PKS_assoc"/>
</dbReference>
<dbReference type="Pfam" id="PF13602">
    <property type="entry name" value="ADH_zinc_N_2"/>
    <property type="match status" value="1"/>
</dbReference>
<dbReference type="SUPFAM" id="SSF47336">
    <property type="entry name" value="ACP-like"/>
    <property type="match status" value="1"/>
</dbReference>
<dbReference type="OrthoDB" id="329835at2759"/>
<evidence type="ECO:0008006" key="15">
    <source>
        <dbReference type="Google" id="ProtNLM"/>
    </source>
</evidence>
<dbReference type="GO" id="GO:0004312">
    <property type="term" value="F:fatty acid synthase activity"/>
    <property type="evidence" value="ECO:0007669"/>
    <property type="project" value="TreeGrafter"/>
</dbReference>
<dbReference type="PANTHER" id="PTHR43775">
    <property type="entry name" value="FATTY ACID SYNTHASE"/>
    <property type="match status" value="1"/>
</dbReference>
<dbReference type="Gene3D" id="3.40.50.150">
    <property type="entry name" value="Vaccinia Virus protein VP39"/>
    <property type="match status" value="1"/>
</dbReference>
<dbReference type="PROSITE" id="PS00606">
    <property type="entry name" value="KS3_1"/>
    <property type="match status" value="1"/>
</dbReference>
<feature type="region of interest" description="C-terminal hotdog fold" evidence="9">
    <location>
        <begin position="1083"/>
        <end position="1233"/>
    </location>
</feature>
<dbReference type="SUPFAM" id="SSF51735">
    <property type="entry name" value="NAD(P)-binding Rossmann-fold domains"/>
    <property type="match status" value="2"/>
</dbReference>
<dbReference type="Pfam" id="PF02801">
    <property type="entry name" value="Ketoacyl-synt_C"/>
    <property type="match status" value="1"/>
</dbReference>
<dbReference type="InterPro" id="IPR056501">
    <property type="entry name" value="NAD-bd_HRPKS_sdrA"/>
</dbReference>
<evidence type="ECO:0000256" key="8">
    <source>
        <dbReference type="ARBA" id="ARBA00023315"/>
    </source>
</evidence>
<dbReference type="PROSITE" id="PS51257">
    <property type="entry name" value="PROKAR_LIPOPROTEIN"/>
    <property type="match status" value="1"/>
</dbReference>
<dbReference type="InterPro" id="IPR016039">
    <property type="entry name" value="Thiolase-like"/>
</dbReference>
<dbReference type="PROSITE" id="PS00012">
    <property type="entry name" value="PHOSPHOPANTETHEINE"/>
    <property type="match status" value="1"/>
</dbReference>
<dbReference type="PROSITE" id="PS52004">
    <property type="entry name" value="KS3_2"/>
    <property type="match status" value="1"/>
</dbReference>
<evidence type="ECO:0000256" key="7">
    <source>
        <dbReference type="ARBA" id="ARBA00023268"/>
    </source>
</evidence>
<feature type="region of interest" description="N-terminal hotdog fold" evidence="9">
    <location>
        <begin position="929"/>
        <end position="1064"/>
    </location>
</feature>
<dbReference type="InterPro" id="IPR049551">
    <property type="entry name" value="PKS_DH_C"/>
</dbReference>
<evidence type="ECO:0000313" key="13">
    <source>
        <dbReference type="EMBL" id="KAF7554507.1"/>
    </source>
</evidence>
<dbReference type="SMART" id="SM00826">
    <property type="entry name" value="PKS_DH"/>
    <property type="match status" value="1"/>
</dbReference>
<dbReference type="PROSITE" id="PS50075">
    <property type="entry name" value="CARRIER"/>
    <property type="match status" value="1"/>
</dbReference>
<dbReference type="SUPFAM" id="SSF53901">
    <property type="entry name" value="Thiolase-like"/>
    <property type="match status" value="1"/>
</dbReference>
<dbReference type="InterPro" id="IPR013154">
    <property type="entry name" value="ADH-like_N"/>
</dbReference>
<dbReference type="InterPro" id="IPR020841">
    <property type="entry name" value="PKS_Beta-ketoAc_synthase_dom"/>
</dbReference>
<dbReference type="PROSITE" id="PS52019">
    <property type="entry name" value="PKS_MFAS_DH"/>
    <property type="match status" value="1"/>
</dbReference>
<dbReference type="InterPro" id="IPR006162">
    <property type="entry name" value="Ppantetheine_attach_site"/>
</dbReference>
<dbReference type="Gene3D" id="1.10.1200.10">
    <property type="entry name" value="ACP-like"/>
    <property type="match status" value="1"/>
</dbReference>
<keyword evidence="8" id="KW-0012">Acyltransferase</keyword>
<dbReference type="InterPro" id="IPR049552">
    <property type="entry name" value="PKS_DH_N"/>
</dbReference>
<dbReference type="CDD" id="cd00833">
    <property type="entry name" value="PKS"/>
    <property type="match status" value="1"/>
</dbReference>
<dbReference type="EMBL" id="JAANBB010000031">
    <property type="protein sequence ID" value="KAF7554507.1"/>
    <property type="molecule type" value="Genomic_DNA"/>
</dbReference>
<evidence type="ECO:0000313" key="14">
    <source>
        <dbReference type="Proteomes" id="UP000722485"/>
    </source>
</evidence>
<dbReference type="InterPro" id="IPR011032">
    <property type="entry name" value="GroES-like_sf"/>
</dbReference>
<feature type="active site" description="Proton acceptor; for dehydratase activity" evidence="9">
    <location>
        <position position="961"/>
    </location>
</feature>
<dbReference type="Pfam" id="PF14765">
    <property type="entry name" value="PS-DH"/>
    <property type="match status" value="1"/>
</dbReference>
<dbReference type="SMART" id="SM00822">
    <property type="entry name" value="PKS_KR"/>
    <property type="match status" value="1"/>
</dbReference>
<dbReference type="InterPro" id="IPR020807">
    <property type="entry name" value="PKS_DH"/>
</dbReference>
<dbReference type="SMART" id="SM00829">
    <property type="entry name" value="PKS_ER"/>
    <property type="match status" value="1"/>
</dbReference>
<dbReference type="FunFam" id="3.40.50.720:FF:000209">
    <property type="entry name" value="Polyketide synthase Pks12"/>
    <property type="match status" value="1"/>
</dbReference>
<dbReference type="Gene3D" id="3.10.129.110">
    <property type="entry name" value="Polyketide synthase dehydratase"/>
    <property type="match status" value="1"/>
</dbReference>
<dbReference type="SUPFAM" id="SSF55048">
    <property type="entry name" value="Probable ACP-binding domain of malonyl-CoA ACP transacylase"/>
    <property type="match status" value="1"/>
</dbReference>
<dbReference type="SMART" id="SM00827">
    <property type="entry name" value="PKS_AT"/>
    <property type="match status" value="1"/>
</dbReference>
<dbReference type="InterPro" id="IPR018201">
    <property type="entry name" value="Ketoacyl_synth_AS"/>
</dbReference>
<dbReference type="InterPro" id="IPR013217">
    <property type="entry name" value="Methyltransf_12"/>
</dbReference>
<dbReference type="InterPro" id="IPR014031">
    <property type="entry name" value="Ketoacyl_synth_C"/>
</dbReference>
<evidence type="ECO:0000256" key="9">
    <source>
        <dbReference type="PROSITE-ProRule" id="PRU01363"/>
    </source>
</evidence>
<dbReference type="CDD" id="cd05195">
    <property type="entry name" value="enoyl_red"/>
    <property type="match status" value="1"/>
</dbReference>
<sequence>MSSKPTAHSNGVDVELTLKPMPIAIVGMSCRFGGDATSPSKLWELCATGKDSWSPIPAERFTGRNVVSGGYFLQEDVSLFDAPFFNLPADVASAMDPQVKLLLESVYEATEDAGIPLEKLAGSNTSVFSGCFFQDFHDLLLRDPETLPASFMAGNGTAMLSNRISHFYDLKGPSMTVDTGCSSGMVALHQACQNIRTRESEISIVGGASVILHPDLVASMHESRVLGADGKCYAWDSRAHGYGRGEGVATLVLKPLNSAVRDGDRVHAVIIDTGLNQDGKTTTITSPSADAQRQLIEECYRRAGLDLSDTAYVEAHMTGTATGDPIEAEAIAKTFGNSRGANDPVIVGSVKTNIGHTGPVSGLAAVIKTAFALKKEQIPANLNYTTTNPDIPLVDWKLKVSTALQNWPGGKPLRASVNNFGYGGTNGHAIMEGPPKMPVRSKTLDDNTEVHDHDHPLVFVISAKDSTVCQNMASNLSTHIRQSLEAGNQPSLADLAYTLAARRSRLPWVKAVRATTLEELADRLEDVNPKPSHATRRPRIGFVFNGQGAQWYAMGRELIATYPVFSSAIKAANEILKDYGATWSLSAELMRDENSTRVHETNISQPINVALQLCLVDLLKSWGITPSAVTSHSSGEIAAAYSVGILSFKEALGVVYYRGELALKYQKLSSLEGGMLAAGLRAEDAAKYLVDTPGGRVVIACINSSDSVTLSGDLPALREVASRLKEDDIFARELKVPLAYHSHHMMHMAPEYKDCLENILSDNREQKTLANTIISSPVTGGIVTSLETFGPEYWVRNLTSPVLFSQAFENMCFDTDTTASKGASVDIIVEIGAHSTLSGPIRSIAKDRKMPYVSCLKRSVNAVETMQDLGCELLRRGYPVALDSVNLQSAQEMPVFVHDLPSYPWNHTKPYWTESRVSKEHRFRTIPAQELIGTPVAGANASTFCWRNFLRVADIPWLTDHRIDSKVILPGAGYIAMAIEAIRLLTDASEQSISGYRLREVDITNALTIPDSAAGVETQLCLRPCSDKEIDHKGWYEFEIWSLTSGDSWIQHCKGHVSVTKATGAVLKKAPEAASFFVNESKTETIEIESIFAGLRDMSFYHGPTFQNLTDCRTSGNKAITAFDISTAASGTEDYVLHPTTLDSIIQATYAGVSSEALQGSMVVPRSIRSMFIPKDLNRQSGGKLQAFAELLKSDRRGCTSKISVVNQGGDENASCLQIDDFYAQSIPQEFGDDAASKEPVMCLKSRWEVDILHDFPKAVKDSMRLDVDPQEIEFDDNLDQASYHFIRDALVQLEGQSTEKVQWYHKILIDWMKAIVAQAASGKLASGSQNWAKASKGMKMLLFDELEARNAVGALLCRVGRNLVDIVRGEITPLELMMEGNLLNDYYMEIPRFKFRSSHHLAKIAELYAVKRPGARVLEIGGGTGGATGVVLESFATRGEGSGTLLGHYDFTDISSGFFEAARQKFSAWTSLMDFKKLNIEVDPTEQSFVEGSYDLIVASAVLHATKNLKKTMSHVRKLLKPGGKLLLAEATQDRLDVQLIFGTLPGWWLSEEPYRKMSPNVSLDTWDRVLREEGFTGVDLKVGDYEEPEYQSLNIIVTTAKSTTSYPSLISIVYTTPLPQEWVDELKKAIHTLTGIRPDMESLAEARVEDKLCIFTGEMSGPFVDTMDSVAFDQMRNLLVNSRSVLWLSCSSIIDVKEPLFAQAQGLLRTLRKEDSTKRCVQLDFELDSKPWTTDKIRHIVRTVEENFDYSVDIAEGEWEYAVKDDMLHVSRIYPDKATDHAARKVVADPHAELQLFHQPGRALVWEAGKSNLLSDLHFTDRPDIDEAVPSGVVEVEPKAFGLNFRDVMAALGQIDETLMGHDCSGIVTRLGPNTEQSGLKVGDRVTAMCDGRFSSTERALWTAVTKIPDDMSWEEAASIPIVYTTAYHSLFDLARLEKGESILIHAATGGVGLAAIMLAQHIGAEIFVTCSTPAKRRLLEERFHIASDHIFHSRDVSFAEELMAKTEGRGVDVVLNSLSGPLLKASWECVARFGRFVEIGKVDIEAGRHLDMAAFGRGASIFGVDLLQLNRYKGSVVHRALTASVKLCAEKITHPIYPRTVYPISEMEAALRQMQAGTHVGRLILVPQPGDQVKVISRPRAVNLASSDSTYLITGGLGGLGRAIALWMVQKGARNIVLVSRNAQSHPGAASLIQQAKDDGCNLQVRNCDVSDESSLLELLGDCARTLPPIRGVVAGAMVLNDSVLERMTYAQWRQTTLPKVAGTMNLHKHLPNQSFFIMLSSFAGAFGHLSQANYNAGNTFQDALARHRTSLGMPAVSIDLAAVKSVGFVAEADDAERERILKSLGADVLEIDHVLRIIETAIREPLRASPDDSQIITCLARYGSIIEGSASKRDRRFATVRIAGRTAVSDGLAAGDAADATAVLIQSLSSSGVSLVDAAHAITQAIISKLADIFNIAVAEIDASLPMSHYGVDSLVAVELRNWLGSAAKAKVSIFTILQTPSLTEFASLVASSSKFLKTEV</sequence>
<dbReference type="Pfam" id="PF08659">
    <property type="entry name" value="KR"/>
    <property type="match status" value="1"/>
</dbReference>
<feature type="domain" description="Ketosynthase family 3 (KS3)" evidence="11">
    <location>
        <begin position="20"/>
        <end position="433"/>
    </location>
</feature>
<dbReference type="InterPro" id="IPR029063">
    <property type="entry name" value="SAM-dependent_MTases_sf"/>
</dbReference>
<dbReference type="GO" id="GO:1901336">
    <property type="term" value="P:lactone biosynthetic process"/>
    <property type="evidence" value="ECO:0007669"/>
    <property type="project" value="UniProtKB-ARBA"/>
</dbReference>
<evidence type="ECO:0000259" key="11">
    <source>
        <dbReference type="PROSITE" id="PS52004"/>
    </source>
</evidence>
<proteinExistence type="predicted"/>
<dbReference type="InterPro" id="IPR016035">
    <property type="entry name" value="Acyl_Trfase/lysoPLipase"/>
</dbReference>
<feature type="active site" description="Proton donor; for dehydratase activity" evidence="9">
    <location>
        <position position="1143"/>
    </location>
</feature>
<dbReference type="GO" id="GO:0006633">
    <property type="term" value="P:fatty acid biosynthetic process"/>
    <property type="evidence" value="ECO:0007669"/>
    <property type="project" value="InterPro"/>
</dbReference>
<keyword evidence="14" id="KW-1185">Reference proteome</keyword>
<dbReference type="Proteomes" id="UP000722485">
    <property type="component" value="Unassembled WGS sequence"/>
</dbReference>
<dbReference type="Pfam" id="PF23297">
    <property type="entry name" value="ACP_SdgA_C"/>
    <property type="match status" value="1"/>
</dbReference>
<dbReference type="SUPFAM" id="SSF53335">
    <property type="entry name" value="S-adenosyl-L-methionine-dependent methyltransferases"/>
    <property type="match status" value="1"/>
</dbReference>
<evidence type="ECO:0000256" key="5">
    <source>
        <dbReference type="ARBA" id="ARBA00022857"/>
    </source>
</evidence>
<gene>
    <name evidence="13" type="ORF">G7Z17_g2865</name>
</gene>
<dbReference type="InterPro" id="IPR036291">
    <property type="entry name" value="NAD(P)-bd_dom_sf"/>
</dbReference>
<dbReference type="SMART" id="SM00823">
    <property type="entry name" value="PKS_PP"/>
    <property type="match status" value="1"/>
</dbReference>
<dbReference type="Pfam" id="PF16197">
    <property type="entry name" value="KAsynt_C_assoc"/>
    <property type="match status" value="1"/>
</dbReference>